<sequence>MQDSQIIIQICSDADESDIKLTINIHLTSPAVRTATKTEDAAQDAPGTLNKEKCLKSLAELRHSKWFQACANIIPSCVIVIRILREIKLRCPEWNAISDWALELLVEKSLRTSPVPMSLGGSLQRVMEVIGSGILLAGSGGVQDPCEREEVDVMDHLSEQDREDLTVSAQNFLRMLVFRQAHRVLGMEALPKPEWLVKKTEAISMH</sequence>
<dbReference type="Pfam" id="PF20965">
    <property type="entry name" value="DZF_C"/>
    <property type="match status" value="1"/>
</dbReference>
<dbReference type="SMART" id="SM00572">
    <property type="entry name" value="DZF"/>
    <property type="match status" value="1"/>
</dbReference>
<accession>H2Z308</accession>
<dbReference type="PROSITE" id="PS51703">
    <property type="entry name" value="DZF"/>
    <property type="match status" value="1"/>
</dbReference>
<dbReference type="GO" id="GO:0071011">
    <property type="term" value="C:precatalytic spliceosome"/>
    <property type="evidence" value="ECO:0007669"/>
    <property type="project" value="TreeGrafter"/>
</dbReference>
<dbReference type="AlphaFoldDB" id="H2Z308"/>
<dbReference type="OMA" id="RFFECLA"/>
<name>H2Z308_CIOSA</name>
<reference evidence="3" key="1">
    <citation type="submission" date="2003-08" db="EMBL/GenBank/DDBJ databases">
        <authorList>
            <person name="Birren B."/>
            <person name="Nusbaum C."/>
            <person name="Abebe A."/>
            <person name="Abouelleil A."/>
            <person name="Adekoya E."/>
            <person name="Ait-zahra M."/>
            <person name="Allen N."/>
            <person name="Allen T."/>
            <person name="An P."/>
            <person name="Anderson M."/>
            <person name="Anderson S."/>
            <person name="Arachchi H."/>
            <person name="Armbruster J."/>
            <person name="Bachantsang P."/>
            <person name="Baldwin J."/>
            <person name="Barry A."/>
            <person name="Bayul T."/>
            <person name="Blitshsteyn B."/>
            <person name="Bloom T."/>
            <person name="Blye J."/>
            <person name="Boguslavskiy L."/>
            <person name="Borowsky M."/>
            <person name="Boukhgalter B."/>
            <person name="Brunache A."/>
            <person name="Butler J."/>
            <person name="Calixte N."/>
            <person name="Calvo S."/>
            <person name="Camarata J."/>
            <person name="Campo K."/>
            <person name="Chang J."/>
            <person name="Cheshatsang Y."/>
            <person name="Citroen M."/>
            <person name="Collymore A."/>
            <person name="Considine T."/>
            <person name="Cook A."/>
            <person name="Cooke P."/>
            <person name="Corum B."/>
            <person name="Cuomo C."/>
            <person name="David R."/>
            <person name="Dawoe T."/>
            <person name="Degray S."/>
            <person name="Dodge S."/>
            <person name="Dooley K."/>
            <person name="Dorje P."/>
            <person name="Dorjee K."/>
            <person name="Dorris L."/>
            <person name="Duffey N."/>
            <person name="Dupes A."/>
            <person name="Elkins T."/>
            <person name="Engels R."/>
            <person name="Erickson J."/>
            <person name="Farina A."/>
            <person name="Faro S."/>
            <person name="Ferreira P."/>
            <person name="Fischer H."/>
            <person name="Fitzgerald M."/>
            <person name="Foley K."/>
            <person name="Gage D."/>
            <person name="Galagan J."/>
            <person name="Gearin G."/>
            <person name="Gnerre S."/>
            <person name="Gnirke A."/>
            <person name="Goyette A."/>
            <person name="Graham J."/>
            <person name="Grandbois E."/>
            <person name="Gyaltsen K."/>
            <person name="Hafez N."/>
            <person name="Hagopian D."/>
            <person name="Hagos B."/>
            <person name="Hall J."/>
            <person name="Hatcher B."/>
            <person name="Heller A."/>
            <person name="Higgins H."/>
            <person name="Honan T."/>
            <person name="Horn A."/>
            <person name="Houde N."/>
            <person name="Hughes L."/>
            <person name="Hulme W."/>
            <person name="Husby E."/>
            <person name="Iliev I."/>
            <person name="Jaffe D."/>
            <person name="Jones C."/>
            <person name="Kamal M."/>
            <person name="Kamat A."/>
            <person name="Kamvysselis M."/>
            <person name="Karlsson E."/>
            <person name="Kells C."/>
            <person name="Kieu A."/>
            <person name="Kisner P."/>
            <person name="Kodira C."/>
            <person name="Kulbokas E."/>
            <person name="Labutti K."/>
            <person name="Lama D."/>
            <person name="Landers T."/>
            <person name="Leger J."/>
            <person name="Levine S."/>
            <person name="Lewis D."/>
            <person name="Lewis T."/>
            <person name="Lindblad-toh K."/>
            <person name="Liu X."/>
            <person name="Lokyitsang T."/>
            <person name="Lokyitsang Y."/>
            <person name="Lucien O."/>
            <person name="Lui A."/>
            <person name="Ma L.J."/>
            <person name="Mabbitt R."/>
            <person name="Macdonald J."/>
            <person name="Maclean C."/>
            <person name="Major J."/>
            <person name="Manning J."/>
            <person name="Marabella R."/>
            <person name="Maru K."/>
            <person name="Matthews C."/>
            <person name="Mauceli E."/>
            <person name="Mccarthy M."/>
            <person name="Mcdonough S."/>
            <person name="Mcghee T."/>
            <person name="Meldrim J."/>
            <person name="Meneus L."/>
            <person name="Mesirov J."/>
            <person name="Mihalev A."/>
            <person name="Mihova T."/>
            <person name="Mikkelsen T."/>
            <person name="Mlenga V."/>
            <person name="Moru K."/>
            <person name="Mozes J."/>
            <person name="Mulrain L."/>
            <person name="Munson G."/>
            <person name="Naylor J."/>
            <person name="Newes C."/>
            <person name="Nguyen C."/>
            <person name="Nguyen N."/>
            <person name="Nguyen T."/>
            <person name="Nicol R."/>
            <person name="Nielsen C."/>
            <person name="Nizzari M."/>
            <person name="Norbu C."/>
            <person name="Norbu N."/>
            <person name="O'donnell P."/>
            <person name="Okoawo O."/>
            <person name="O'leary S."/>
            <person name="Omotosho B."/>
            <person name="O'neill K."/>
            <person name="Osman S."/>
            <person name="Parker S."/>
            <person name="Perrin D."/>
            <person name="Phunkhang P."/>
            <person name="Piqani B."/>
            <person name="Purcell S."/>
            <person name="Rachupka T."/>
            <person name="Ramasamy U."/>
            <person name="Rameau R."/>
            <person name="Ray V."/>
            <person name="Raymond C."/>
            <person name="Retta R."/>
            <person name="Richardson S."/>
            <person name="Rise C."/>
            <person name="Rodriguez J."/>
            <person name="Rogers J."/>
            <person name="Rogov P."/>
            <person name="Rutman M."/>
            <person name="Schupbach R."/>
            <person name="Seaman C."/>
            <person name="Settipalli S."/>
            <person name="Sharpe T."/>
            <person name="Sheridan J."/>
            <person name="Sherpa N."/>
            <person name="Shi J."/>
            <person name="Smirnov S."/>
            <person name="Smith C."/>
            <person name="Sougnez C."/>
            <person name="Spencer B."/>
            <person name="Stalker J."/>
            <person name="Stange-thomann N."/>
            <person name="Stavropoulos S."/>
            <person name="Stetson K."/>
            <person name="Stone C."/>
            <person name="Stone S."/>
            <person name="Stubbs M."/>
            <person name="Talamas J."/>
            <person name="Tchuinga P."/>
            <person name="Tenzing P."/>
            <person name="Tesfaye S."/>
            <person name="Theodore J."/>
            <person name="Thoulutsang Y."/>
            <person name="Topham K."/>
            <person name="Towey S."/>
            <person name="Tsamla T."/>
            <person name="Tsomo N."/>
            <person name="Vallee D."/>
            <person name="Vassiliev H."/>
            <person name="Venkataraman V."/>
            <person name="Vinson J."/>
            <person name="Vo A."/>
            <person name="Wade C."/>
            <person name="Wang S."/>
            <person name="Wangchuk T."/>
            <person name="Wangdi T."/>
            <person name="Whittaker C."/>
            <person name="Wilkinson J."/>
            <person name="Wu Y."/>
            <person name="Wyman D."/>
            <person name="Yadav S."/>
            <person name="Yang S."/>
            <person name="Yang X."/>
            <person name="Yeager S."/>
            <person name="Yee E."/>
            <person name="Young G."/>
            <person name="Zainoun J."/>
            <person name="Zembeck L."/>
            <person name="Zimmer A."/>
            <person name="Zody M."/>
            <person name="Lander E."/>
        </authorList>
    </citation>
    <scope>NUCLEOTIDE SEQUENCE [LARGE SCALE GENOMIC DNA]</scope>
</reference>
<dbReference type="Ensembl" id="ENSCSAVT00000012109.1">
    <property type="protein sequence ID" value="ENSCSAVP00000011970.1"/>
    <property type="gene ID" value="ENSCSAVG00000007036.1"/>
</dbReference>
<dbReference type="FunFam" id="1.10.1410.40:FF:000001">
    <property type="entry name" value="interleukin enhancer-binding factor 3 isoform X1"/>
    <property type="match status" value="1"/>
</dbReference>
<dbReference type="InterPro" id="IPR006561">
    <property type="entry name" value="DZF_dom"/>
</dbReference>
<dbReference type="GO" id="GO:0003725">
    <property type="term" value="F:double-stranded RNA binding"/>
    <property type="evidence" value="ECO:0007669"/>
    <property type="project" value="TreeGrafter"/>
</dbReference>
<keyword evidence="3" id="KW-1185">Reference proteome</keyword>
<reference evidence="2" key="2">
    <citation type="submission" date="2025-08" db="UniProtKB">
        <authorList>
            <consortium name="Ensembl"/>
        </authorList>
    </citation>
    <scope>IDENTIFICATION</scope>
</reference>
<dbReference type="HOGENOM" id="CLU_1331545_0_0_1"/>
<feature type="domain" description="DZF" evidence="1">
    <location>
        <begin position="1"/>
        <end position="206"/>
    </location>
</feature>
<evidence type="ECO:0000313" key="3">
    <source>
        <dbReference type="Proteomes" id="UP000007875"/>
    </source>
</evidence>
<dbReference type="PANTHER" id="PTHR45762">
    <property type="entry name" value="ZINC FINGER RNA-BINDING PROTEIN"/>
    <property type="match status" value="1"/>
</dbReference>
<dbReference type="GeneTree" id="ENSGT00940000155924"/>
<evidence type="ECO:0000259" key="1">
    <source>
        <dbReference type="PROSITE" id="PS51703"/>
    </source>
</evidence>
<evidence type="ECO:0000313" key="2">
    <source>
        <dbReference type="Ensembl" id="ENSCSAVP00000011970.1"/>
    </source>
</evidence>
<protein>
    <recommendedName>
        <fullName evidence="1">DZF domain-containing protein</fullName>
    </recommendedName>
</protein>
<organism evidence="2 3">
    <name type="scientific">Ciona savignyi</name>
    <name type="common">Pacific transparent sea squirt</name>
    <dbReference type="NCBI Taxonomy" id="51511"/>
    <lineage>
        <taxon>Eukaryota</taxon>
        <taxon>Metazoa</taxon>
        <taxon>Chordata</taxon>
        <taxon>Tunicata</taxon>
        <taxon>Ascidiacea</taxon>
        <taxon>Phlebobranchia</taxon>
        <taxon>Cionidae</taxon>
        <taxon>Ciona</taxon>
    </lineage>
</organism>
<dbReference type="Proteomes" id="UP000007875">
    <property type="component" value="Unassembled WGS sequence"/>
</dbReference>
<dbReference type="PANTHER" id="PTHR45762:SF3">
    <property type="entry name" value="ZINC-FINGER PROTEIN AT 72D, ISOFORM B"/>
    <property type="match status" value="1"/>
</dbReference>
<dbReference type="Gene3D" id="1.10.1410.40">
    <property type="match status" value="1"/>
</dbReference>
<reference evidence="2" key="3">
    <citation type="submission" date="2025-09" db="UniProtKB">
        <authorList>
            <consortium name="Ensembl"/>
        </authorList>
    </citation>
    <scope>IDENTIFICATION</scope>
</reference>
<dbReference type="InterPro" id="IPR049402">
    <property type="entry name" value="DZF_dom_C"/>
</dbReference>
<dbReference type="GO" id="GO:0003727">
    <property type="term" value="F:single-stranded RNA binding"/>
    <property type="evidence" value="ECO:0007669"/>
    <property type="project" value="TreeGrafter"/>
</dbReference>
<proteinExistence type="predicted"/>